<feature type="active site" evidence="6">
    <location>
        <position position="125"/>
    </location>
</feature>
<feature type="active site" evidence="6">
    <location>
        <position position="56"/>
    </location>
</feature>
<keyword evidence="7" id="KW-0812">Transmembrane</keyword>
<dbReference type="EC" id="3.4.21.89" evidence="4 7"/>
<comment type="subcellular location">
    <subcellularLocation>
        <location evidence="2">Cell membrane</location>
        <topology evidence="2">Single-pass type II membrane protein</topology>
    </subcellularLocation>
    <subcellularLocation>
        <location evidence="7">Membrane</location>
        <topology evidence="7">Single-pass type II membrane protein</topology>
    </subcellularLocation>
</comment>
<dbReference type="EMBL" id="VOBL01000014">
    <property type="protein sequence ID" value="KAA0975808.1"/>
    <property type="molecule type" value="Genomic_DNA"/>
</dbReference>
<dbReference type="Proteomes" id="UP000323856">
    <property type="component" value="Unassembled WGS sequence"/>
</dbReference>
<dbReference type="Pfam" id="PF10502">
    <property type="entry name" value="Peptidase_S26"/>
    <property type="match status" value="1"/>
</dbReference>
<keyword evidence="7" id="KW-0472">Membrane</keyword>
<dbReference type="PRINTS" id="PR00727">
    <property type="entry name" value="LEADERPTASE"/>
</dbReference>
<dbReference type="GO" id="GO:0004252">
    <property type="term" value="F:serine-type endopeptidase activity"/>
    <property type="evidence" value="ECO:0007669"/>
    <property type="project" value="InterPro"/>
</dbReference>
<dbReference type="PANTHER" id="PTHR43390">
    <property type="entry name" value="SIGNAL PEPTIDASE I"/>
    <property type="match status" value="1"/>
</dbReference>
<dbReference type="AlphaFoldDB" id="A0A5B0EAS5"/>
<evidence type="ECO:0000256" key="5">
    <source>
        <dbReference type="ARBA" id="ARBA00022801"/>
    </source>
</evidence>
<reference evidence="9 10" key="1">
    <citation type="submission" date="2019-07" db="EMBL/GenBank/DDBJ databases">
        <title>Analysis of the biochemical properties, biological activity and biotechnological potential of siderophores and biosurfactants produced by Antarctic psychrotolerant bacteria.</title>
        <authorList>
            <person name="Styczynski M."/>
            <person name="Krucon T."/>
            <person name="Decewicz P."/>
            <person name="Dziewit L."/>
        </authorList>
    </citation>
    <scope>NUCLEOTIDE SEQUENCE [LARGE SCALE GENOMIC DNA]</scope>
    <source>
        <strain evidence="9 10">ANT_H27</strain>
    </source>
</reference>
<accession>A0A5B0EAS5</accession>
<comment type="catalytic activity">
    <reaction evidence="1 7">
        <text>Cleavage of hydrophobic, N-terminal signal or leader sequences from secreted and periplasmic proteins.</text>
        <dbReference type="EC" id="3.4.21.89"/>
    </reaction>
</comment>
<dbReference type="OrthoDB" id="9815782at2"/>
<dbReference type="InterPro" id="IPR019533">
    <property type="entry name" value="Peptidase_S26"/>
</dbReference>
<evidence type="ECO:0000313" key="10">
    <source>
        <dbReference type="Proteomes" id="UP000323856"/>
    </source>
</evidence>
<dbReference type="GO" id="GO:0009003">
    <property type="term" value="F:signal peptidase activity"/>
    <property type="evidence" value="ECO:0007669"/>
    <property type="project" value="UniProtKB-EC"/>
</dbReference>
<protein>
    <recommendedName>
        <fullName evidence="4 7">Signal peptidase I</fullName>
        <ecNumber evidence="4 7">3.4.21.89</ecNumber>
    </recommendedName>
</protein>
<evidence type="ECO:0000256" key="7">
    <source>
        <dbReference type="RuleBase" id="RU362042"/>
    </source>
</evidence>
<dbReference type="InterPro" id="IPR000223">
    <property type="entry name" value="Pept_S26A_signal_pept_1"/>
</dbReference>
<dbReference type="Gene3D" id="2.10.109.10">
    <property type="entry name" value="Umud Fragment, subunit A"/>
    <property type="match status" value="1"/>
</dbReference>
<comment type="similarity">
    <text evidence="3 7">Belongs to the peptidase S26 family.</text>
</comment>
<evidence type="ECO:0000256" key="6">
    <source>
        <dbReference type="PIRSR" id="PIRSR600223-1"/>
    </source>
</evidence>
<dbReference type="NCBIfam" id="TIGR02227">
    <property type="entry name" value="sigpep_I_bact"/>
    <property type="match status" value="1"/>
</dbReference>
<evidence type="ECO:0000256" key="3">
    <source>
        <dbReference type="ARBA" id="ARBA00009370"/>
    </source>
</evidence>
<name>A0A5B0EAS5_9MICC</name>
<evidence type="ECO:0000256" key="2">
    <source>
        <dbReference type="ARBA" id="ARBA00004401"/>
    </source>
</evidence>
<dbReference type="InterPro" id="IPR036286">
    <property type="entry name" value="LexA/Signal_pep-like_sf"/>
</dbReference>
<evidence type="ECO:0000259" key="8">
    <source>
        <dbReference type="Pfam" id="PF10502"/>
    </source>
</evidence>
<organism evidence="9 10">
    <name type="scientific">Paeniglutamicibacter gangotriensis</name>
    <dbReference type="NCBI Taxonomy" id="254787"/>
    <lineage>
        <taxon>Bacteria</taxon>
        <taxon>Bacillati</taxon>
        <taxon>Actinomycetota</taxon>
        <taxon>Actinomycetes</taxon>
        <taxon>Micrococcales</taxon>
        <taxon>Micrococcaceae</taxon>
        <taxon>Paeniglutamicibacter</taxon>
    </lineage>
</organism>
<feature type="domain" description="Peptidase S26" evidence="8">
    <location>
        <begin position="26"/>
        <end position="214"/>
    </location>
</feature>
<gene>
    <name evidence="9" type="primary">lepB</name>
    <name evidence="9" type="ORF">FQ154_13505</name>
</gene>
<evidence type="ECO:0000313" key="9">
    <source>
        <dbReference type="EMBL" id="KAA0975808.1"/>
    </source>
</evidence>
<comment type="caution">
    <text evidence="9">The sequence shown here is derived from an EMBL/GenBank/DDBJ whole genome shotgun (WGS) entry which is preliminary data.</text>
</comment>
<evidence type="ECO:0000256" key="1">
    <source>
        <dbReference type="ARBA" id="ARBA00000677"/>
    </source>
</evidence>
<dbReference type="PROSITE" id="PS00761">
    <property type="entry name" value="SPASE_I_3"/>
    <property type="match status" value="1"/>
</dbReference>
<dbReference type="GO" id="GO:0005886">
    <property type="term" value="C:plasma membrane"/>
    <property type="evidence" value="ECO:0007669"/>
    <property type="project" value="UniProtKB-SubCell"/>
</dbReference>
<dbReference type="SUPFAM" id="SSF51306">
    <property type="entry name" value="LexA/Signal peptidase"/>
    <property type="match status" value="1"/>
</dbReference>
<dbReference type="PANTHER" id="PTHR43390:SF1">
    <property type="entry name" value="CHLOROPLAST PROCESSING PEPTIDASE"/>
    <property type="match status" value="1"/>
</dbReference>
<dbReference type="InterPro" id="IPR019758">
    <property type="entry name" value="Pept_S26A_signal_pept_1_CS"/>
</dbReference>
<sequence length="241" mass="26317">MSHASDPAATPKQPGRKRNPVWAAIREVLIIVVVALIISLVVKTFFFRAFYIPSGSMEETLQVNDRIFANLMVPGPFDLDRGDVVVFRDEEAWLPPVAAPDSNPVSEFFTFVGLVPDPSNQHLIKRIIGMPGDTVTCCSPDGNLTVNGVDIQEPYIYPGDNPSDIEFTKTVPEGKIWVMGDHRAASADSRYHEDLQGGFVDFSAVEGRAAVISWPLDRLGSISGHHEVFDDVPEPAGASSK</sequence>
<dbReference type="CDD" id="cd06530">
    <property type="entry name" value="S26_SPase_I"/>
    <property type="match status" value="1"/>
</dbReference>
<dbReference type="RefSeq" id="WP_007271465.1">
    <property type="nucleotide sequence ID" value="NZ_VOBL01000014.1"/>
</dbReference>
<feature type="transmembrane region" description="Helical" evidence="7">
    <location>
        <begin position="20"/>
        <end position="42"/>
    </location>
</feature>
<evidence type="ECO:0000256" key="4">
    <source>
        <dbReference type="ARBA" id="ARBA00013208"/>
    </source>
</evidence>
<keyword evidence="7" id="KW-0645">Protease</keyword>
<keyword evidence="5 7" id="KW-0378">Hydrolase</keyword>
<proteinExistence type="inferred from homology"/>
<dbReference type="GO" id="GO:0006465">
    <property type="term" value="P:signal peptide processing"/>
    <property type="evidence" value="ECO:0007669"/>
    <property type="project" value="InterPro"/>
</dbReference>
<keyword evidence="7" id="KW-1133">Transmembrane helix</keyword>